<protein>
    <submittedName>
        <fullName evidence="11">Uncharacterized protein</fullName>
    </submittedName>
</protein>
<name>A0A176VQ10_MARPO</name>
<dbReference type="AlphaFoldDB" id="A0A176VQ10"/>
<proteinExistence type="inferred from homology"/>
<evidence type="ECO:0000256" key="1">
    <source>
        <dbReference type="ARBA" id="ARBA00002946"/>
    </source>
</evidence>
<dbReference type="EMBL" id="LVLJ01003307">
    <property type="protein sequence ID" value="OAE21946.1"/>
    <property type="molecule type" value="Genomic_DNA"/>
</dbReference>
<keyword evidence="12" id="KW-1185">Reference proteome</keyword>
<comment type="subcellular location">
    <subcellularLocation>
        <location evidence="2">Nucleus</location>
    </subcellularLocation>
</comment>
<feature type="compositionally biased region" description="Basic residues" evidence="9">
    <location>
        <begin position="75"/>
        <end position="90"/>
    </location>
</feature>
<keyword evidence="7" id="KW-0804">Transcription</keyword>
<keyword evidence="10" id="KW-1133">Transmembrane helix</keyword>
<feature type="region of interest" description="Disordered" evidence="9">
    <location>
        <begin position="75"/>
        <end position="100"/>
    </location>
</feature>
<keyword evidence="10" id="KW-0812">Transmembrane</keyword>
<comment type="caution">
    <text evidence="11">The sequence shown here is derived from an EMBL/GenBank/DDBJ whole genome shotgun (WGS) entry which is preliminary data.</text>
</comment>
<keyword evidence="5" id="KW-0805">Transcription regulation</keyword>
<evidence type="ECO:0000313" key="12">
    <source>
        <dbReference type="Proteomes" id="UP000077202"/>
    </source>
</evidence>
<dbReference type="Pfam" id="PF04689">
    <property type="entry name" value="S1FA"/>
    <property type="match status" value="1"/>
</dbReference>
<gene>
    <name evidence="11" type="ORF">AXG93_242s1270</name>
</gene>
<evidence type="ECO:0000313" key="11">
    <source>
        <dbReference type="EMBL" id="OAE21946.1"/>
    </source>
</evidence>
<evidence type="ECO:0000256" key="7">
    <source>
        <dbReference type="ARBA" id="ARBA00023163"/>
    </source>
</evidence>
<evidence type="ECO:0000256" key="9">
    <source>
        <dbReference type="SAM" id="MobiDB-lite"/>
    </source>
</evidence>
<dbReference type="GO" id="GO:0006355">
    <property type="term" value="P:regulation of DNA-templated transcription"/>
    <property type="evidence" value="ECO:0007669"/>
    <property type="project" value="InterPro"/>
</dbReference>
<comment type="function">
    <text evidence="1">DNA-binding protein that specifically recognizes a negative element (S1F) within the RPS1 promoter.</text>
</comment>
<evidence type="ECO:0000256" key="4">
    <source>
        <dbReference type="ARBA" id="ARBA00022491"/>
    </source>
</evidence>
<feature type="transmembrane region" description="Helical" evidence="10">
    <location>
        <begin position="44"/>
        <end position="69"/>
    </location>
</feature>
<keyword evidence="8" id="KW-0539">Nucleus</keyword>
<evidence type="ECO:0000256" key="10">
    <source>
        <dbReference type="SAM" id="Phobius"/>
    </source>
</evidence>
<evidence type="ECO:0000256" key="6">
    <source>
        <dbReference type="ARBA" id="ARBA00023125"/>
    </source>
</evidence>
<keyword evidence="6" id="KW-0238">DNA-binding</keyword>
<dbReference type="PANTHER" id="PTHR35298">
    <property type="entry name" value="DNA-BINDING PROTEIN S1FA2"/>
    <property type="match status" value="1"/>
</dbReference>
<organism evidence="11 12">
    <name type="scientific">Marchantia polymorpha subsp. ruderalis</name>
    <dbReference type="NCBI Taxonomy" id="1480154"/>
    <lineage>
        <taxon>Eukaryota</taxon>
        <taxon>Viridiplantae</taxon>
        <taxon>Streptophyta</taxon>
        <taxon>Embryophyta</taxon>
        <taxon>Marchantiophyta</taxon>
        <taxon>Marchantiopsida</taxon>
        <taxon>Marchantiidae</taxon>
        <taxon>Marchantiales</taxon>
        <taxon>Marchantiaceae</taxon>
        <taxon>Marchantia</taxon>
    </lineage>
</organism>
<evidence type="ECO:0000256" key="2">
    <source>
        <dbReference type="ARBA" id="ARBA00004123"/>
    </source>
</evidence>
<dbReference type="GO" id="GO:0003677">
    <property type="term" value="F:DNA binding"/>
    <property type="evidence" value="ECO:0007669"/>
    <property type="project" value="UniProtKB-KW"/>
</dbReference>
<evidence type="ECO:0000256" key="5">
    <source>
        <dbReference type="ARBA" id="ARBA00023015"/>
    </source>
</evidence>
<evidence type="ECO:0000256" key="8">
    <source>
        <dbReference type="ARBA" id="ARBA00023242"/>
    </source>
</evidence>
<accession>A0A176VQ10</accession>
<reference evidence="11" key="1">
    <citation type="submission" date="2016-03" db="EMBL/GenBank/DDBJ databases">
        <title>Mechanisms controlling the formation of the plant cell surface in tip-growing cells are functionally conserved among land plants.</title>
        <authorList>
            <person name="Honkanen S."/>
            <person name="Jones V.A."/>
            <person name="Morieri G."/>
            <person name="Champion C."/>
            <person name="Hetherington A.J."/>
            <person name="Kelly S."/>
            <person name="Saint-Marcoux D."/>
            <person name="Proust H."/>
            <person name="Prescott H."/>
            <person name="Dolan L."/>
        </authorList>
    </citation>
    <scope>NUCLEOTIDE SEQUENCE [LARGE SCALE GENOMIC DNA]</scope>
    <source>
        <tissue evidence="11">Whole gametophyte</tissue>
    </source>
</reference>
<dbReference type="Proteomes" id="UP000077202">
    <property type="component" value="Unassembled WGS sequence"/>
</dbReference>
<keyword evidence="10" id="KW-0472">Membrane</keyword>
<dbReference type="GO" id="GO:0005634">
    <property type="term" value="C:nucleus"/>
    <property type="evidence" value="ECO:0007669"/>
    <property type="project" value="UniProtKB-SubCell"/>
</dbReference>
<dbReference type="InterPro" id="IPR006779">
    <property type="entry name" value="S1FA_DNA-bd"/>
</dbReference>
<evidence type="ECO:0000256" key="3">
    <source>
        <dbReference type="ARBA" id="ARBA00007382"/>
    </source>
</evidence>
<keyword evidence="4" id="KW-0678">Repressor</keyword>
<comment type="similarity">
    <text evidence="3">Belongs to the S1FA transcription factor family.</text>
</comment>
<sequence length="100" mass="10947">MAEEDFDASSFTSQLWRRLLALVAITLKLGTFSTKAPDQGFNPALIVLLVVVGTVLVFIVGNYALFSYAKKTLPPRKKKPVSKKKLKRERLKAGVAPAGD</sequence>
<dbReference type="PANTHER" id="PTHR35298:SF11">
    <property type="entry name" value="DNA-BINDING PROTEIN S1FA1-RELATED"/>
    <property type="match status" value="1"/>
</dbReference>